<dbReference type="AlphaFoldDB" id="A0A2T5XYF2"/>
<keyword evidence="1" id="KW-0732">Signal</keyword>
<dbReference type="RefSeq" id="WP_107780574.1">
    <property type="nucleotide sequence ID" value="NZ_QBKG01000001.1"/>
</dbReference>
<name>A0A2T5XYF2_9FLAO</name>
<reference evidence="2 3" key="1">
    <citation type="submission" date="2018-04" db="EMBL/GenBank/DDBJ databases">
        <title>Genomic Encyclopedia of Archaeal and Bacterial Type Strains, Phase II (KMG-II): from individual species to whole genera.</title>
        <authorList>
            <person name="Goeker M."/>
        </authorList>
    </citation>
    <scope>NUCLEOTIDE SEQUENCE [LARGE SCALE GENOMIC DNA]</scope>
    <source>
        <strain evidence="2 3">DSM 22902</strain>
    </source>
</reference>
<dbReference type="EMBL" id="QBKG01000001">
    <property type="protein sequence ID" value="PTX08559.1"/>
    <property type="molecule type" value="Genomic_DNA"/>
</dbReference>
<dbReference type="Pfam" id="PF04170">
    <property type="entry name" value="NlpE"/>
    <property type="match status" value="1"/>
</dbReference>
<comment type="caution">
    <text evidence="2">The sequence shown here is derived from an EMBL/GenBank/DDBJ whole genome shotgun (WGS) entry which is preliminary data.</text>
</comment>
<feature type="signal peptide" evidence="1">
    <location>
        <begin position="1"/>
        <end position="22"/>
    </location>
</feature>
<dbReference type="PROSITE" id="PS51257">
    <property type="entry name" value="PROKAR_LIPOPROTEIN"/>
    <property type="match status" value="1"/>
</dbReference>
<dbReference type="Gene3D" id="2.40.128.640">
    <property type="match status" value="1"/>
</dbReference>
<organism evidence="2 3">
    <name type="scientific">Capnocytophaga leadbetteri</name>
    <dbReference type="NCBI Taxonomy" id="327575"/>
    <lineage>
        <taxon>Bacteria</taxon>
        <taxon>Pseudomonadati</taxon>
        <taxon>Bacteroidota</taxon>
        <taxon>Flavobacteriia</taxon>
        <taxon>Flavobacteriales</taxon>
        <taxon>Flavobacteriaceae</taxon>
        <taxon>Capnocytophaga</taxon>
    </lineage>
</organism>
<evidence type="ECO:0000313" key="2">
    <source>
        <dbReference type="EMBL" id="PTX08559.1"/>
    </source>
</evidence>
<evidence type="ECO:0000256" key="1">
    <source>
        <dbReference type="SAM" id="SignalP"/>
    </source>
</evidence>
<dbReference type="GeneID" id="84579630"/>
<evidence type="ECO:0000313" key="3">
    <source>
        <dbReference type="Proteomes" id="UP000243985"/>
    </source>
</evidence>
<dbReference type="InterPro" id="IPR007298">
    <property type="entry name" value="Cu-R_lipoprotein_NlpE"/>
</dbReference>
<feature type="chain" id="PRO_5015617299" evidence="1">
    <location>
        <begin position="23"/>
        <end position="148"/>
    </location>
</feature>
<protein>
    <submittedName>
        <fullName evidence="2">NlpE-like protein</fullName>
    </submittedName>
</protein>
<accession>A0A2T5XYF2</accession>
<dbReference type="Proteomes" id="UP000243985">
    <property type="component" value="Unassembled WGS sequence"/>
</dbReference>
<sequence length="148" mass="16124">MKKNILTLGAIALLFAACQNNGSQNNTMTNTTESAMMTTPADEKQIPEVITTYVGTLPAADCGGMATVIHLYADDTYVKQEECASKDFRAKEEGKVTKNENILTLTSESGEKSYFLLKSDSSIILVGEDGKEPEMAAQYTLTKQIQQQ</sequence>
<proteinExistence type="predicted"/>
<gene>
    <name evidence="2" type="ORF">C8P65_101224</name>
</gene>